<dbReference type="InterPro" id="IPR036649">
    <property type="entry name" value="Pyrophosphatase_sf"/>
</dbReference>
<dbReference type="FunCoup" id="A0A259TVU9">
    <property type="interactions" value="336"/>
</dbReference>
<dbReference type="InParanoid" id="A0A259TVU9"/>
<keyword evidence="7" id="KW-1185">Reference proteome</keyword>
<evidence type="ECO:0000313" key="7">
    <source>
        <dbReference type="Proteomes" id="UP000216446"/>
    </source>
</evidence>
<evidence type="ECO:0000256" key="2">
    <source>
        <dbReference type="ARBA" id="ARBA00012146"/>
    </source>
</evidence>
<keyword evidence="4" id="KW-0378">Hydrolase</keyword>
<evidence type="ECO:0000313" key="6">
    <source>
        <dbReference type="EMBL" id="OZC01704.1"/>
    </source>
</evidence>
<dbReference type="InterPro" id="IPR008162">
    <property type="entry name" value="Pyrophosphatase"/>
</dbReference>
<dbReference type="Gene3D" id="3.90.80.10">
    <property type="entry name" value="Inorganic pyrophosphatase"/>
    <property type="match status" value="1"/>
</dbReference>
<dbReference type="GO" id="GO:0006796">
    <property type="term" value="P:phosphate-containing compound metabolic process"/>
    <property type="evidence" value="ECO:0007669"/>
    <property type="project" value="InterPro"/>
</dbReference>
<name>A0A259TVU9_9BACT</name>
<reference evidence="6 7" key="1">
    <citation type="submission" date="2016-11" db="EMBL/GenBank/DDBJ databases">
        <title>Study of marine rhodopsin-containing bacteria.</title>
        <authorList>
            <person name="Yoshizawa S."/>
            <person name="Kumagai Y."/>
            <person name="Kogure K."/>
        </authorList>
    </citation>
    <scope>NUCLEOTIDE SEQUENCE [LARGE SCALE GENOMIC DNA]</scope>
    <source>
        <strain evidence="6 7">SG-29</strain>
    </source>
</reference>
<dbReference type="EC" id="3.6.1.1" evidence="2"/>
<proteinExistence type="predicted"/>
<evidence type="ECO:0000256" key="4">
    <source>
        <dbReference type="ARBA" id="ARBA00022801"/>
    </source>
</evidence>
<dbReference type="GO" id="GO:0000287">
    <property type="term" value="F:magnesium ion binding"/>
    <property type="evidence" value="ECO:0007669"/>
    <property type="project" value="InterPro"/>
</dbReference>
<dbReference type="PROSITE" id="PS00387">
    <property type="entry name" value="PPASE"/>
    <property type="match status" value="1"/>
</dbReference>
<dbReference type="PANTHER" id="PTHR10286">
    <property type="entry name" value="INORGANIC PYROPHOSPHATASE"/>
    <property type="match status" value="1"/>
</dbReference>
<evidence type="ECO:0000256" key="3">
    <source>
        <dbReference type="ARBA" id="ARBA00022723"/>
    </source>
</evidence>
<gene>
    <name evidence="6" type="ORF">BSZ36_01120</name>
</gene>
<keyword evidence="5" id="KW-0460">Magnesium</keyword>
<dbReference type="SUPFAM" id="SSF50324">
    <property type="entry name" value="Inorganic pyrophosphatase"/>
    <property type="match status" value="1"/>
</dbReference>
<comment type="cofactor">
    <cofactor evidence="1">
        <name>Mg(2+)</name>
        <dbReference type="ChEBI" id="CHEBI:18420"/>
    </cofactor>
</comment>
<dbReference type="OrthoDB" id="5187599at2"/>
<dbReference type="CDD" id="cd00412">
    <property type="entry name" value="pyrophosphatase"/>
    <property type="match status" value="1"/>
</dbReference>
<dbReference type="RefSeq" id="WP_094545324.1">
    <property type="nucleotide sequence ID" value="NZ_MQWB01000001.1"/>
</dbReference>
<organism evidence="6 7">
    <name type="scientific">Rubricoccus marinus</name>
    <dbReference type="NCBI Taxonomy" id="716817"/>
    <lineage>
        <taxon>Bacteria</taxon>
        <taxon>Pseudomonadati</taxon>
        <taxon>Rhodothermota</taxon>
        <taxon>Rhodothermia</taxon>
        <taxon>Rhodothermales</taxon>
        <taxon>Rubricoccaceae</taxon>
        <taxon>Rubricoccus</taxon>
    </lineage>
</organism>
<evidence type="ECO:0000256" key="1">
    <source>
        <dbReference type="ARBA" id="ARBA00001946"/>
    </source>
</evidence>
<dbReference type="AlphaFoldDB" id="A0A259TVU9"/>
<dbReference type="NCBIfam" id="NF001886">
    <property type="entry name" value="PRK00642.1"/>
    <property type="match status" value="1"/>
</dbReference>
<accession>A0A259TVU9</accession>
<sequence>MSTFPPPFYRWRPHPWHGLNAGSEAPAVVTAYIEITPFDSVKYEIDKQTGYTHVDRPQRSSAQPPTLYGFIPRTYCGTRVKALSGPEAERGDGDPLDICVVSERPINRADITLKARVVGGLQMIDGGEADDKIVAVLRNDLFWGHARELSDLPEKLIERLTHYFLTYKMVPGRESKATITKTYDHDHAQDVVRASMADYDETYGS</sequence>
<dbReference type="EMBL" id="MQWB01000001">
    <property type="protein sequence ID" value="OZC01704.1"/>
    <property type="molecule type" value="Genomic_DNA"/>
</dbReference>
<dbReference type="GO" id="GO:0005737">
    <property type="term" value="C:cytoplasm"/>
    <property type="evidence" value="ECO:0007669"/>
    <property type="project" value="InterPro"/>
</dbReference>
<protein>
    <recommendedName>
        <fullName evidence="2">inorganic diphosphatase</fullName>
        <ecNumber evidence="2">3.6.1.1</ecNumber>
    </recommendedName>
</protein>
<evidence type="ECO:0000256" key="5">
    <source>
        <dbReference type="ARBA" id="ARBA00022842"/>
    </source>
</evidence>
<keyword evidence="3" id="KW-0479">Metal-binding</keyword>
<dbReference type="GO" id="GO:0004427">
    <property type="term" value="F:inorganic diphosphate phosphatase activity"/>
    <property type="evidence" value="ECO:0007669"/>
    <property type="project" value="UniProtKB-EC"/>
</dbReference>
<dbReference type="Pfam" id="PF00719">
    <property type="entry name" value="Pyrophosphatase"/>
    <property type="match status" value="1"/>
</dbReference>
<comment type="caution">
    <text evidence="6">The sequence shown here is derived from an EMBL/GenBank/DDBJ whole genome shotgun (WGS) entry which is preliminary data.</text>
</comment>
<dbReference type="Proteomes" id="UP000216446">
    <property type="component" value="Unassembled WGS sequence"/>
</dbReference>